<comment type="caution">
    <text evidence="8">The sequence shown here is derived from an EMBL/GenBank/DDBJ whole genome shotgun (WGS) entry which is preliminary data.</text>
</comment>
<dbReference type="GO" id="GO:0005634">
    <property type="term" value="C:nucleus"/>
    <property type="evidence" value="ECO:0007669"/>
    <property type="project" value="UniProtKB-SubCell"/>
</dbReference>
<keyword evidence="7" id="KW-0539">Nucleus</keyword>
<dbReference type="PROSITE" id="PS51032">
    <property type="entry name" value="AP2_ERF"/>
    <property type="match status" value="1"/>
</dbReference>
<evidence type="ECO:0000256" key="4">
    <source>
        <dbReference type="ARBA" id="ARBA00023015"/>
    </source>
</evidence>
<evidence type="ECO:0000313" key="9">
    <source>
        <dbReference type="Proteomes" id="UP000233551"/>
    </source>
</evidence>
<dbReference type="FunFam" id="3.30.730.10:FF:000008">
    <property type="entry name" value="AP2 domain-containing protein RAP2.8"/>
    <property type="match status" value="1"/>
</dbReference>
<comment type="subcellular location">
    <subcellularLocation>
        <location evidence="1">Nucleus</location>
    </subcellularLocation>
</comment>
<dbReference type="OrthoDB" id="2020802at2759"/>
<dbReference type="GeneID" id="116201472"/>
<dbReference type="GO" id="GO:0009873">
    <property type="term" value="P:ethylene-activated signaling pathway"/>
    <property type="evidence" value="ECO:0007669"/>
    <property type="project" value="UniProtKB-KW"/>
</dbReference>
<evidence type="ECO:0000313" key="8">
    <source>
        <dbReference type="EMBL" id="PKI56130.1"/>
    </source>
</evidence>
<keyword evidence="4" id="KW-0805">Transcription regulation</keyword>
<dbReference type="InterPro" id="IPR016177">
    <property type="entry name" value="DNA-bd_dom_sf"/>
</dbReference>
<dbReference type="Gene3D" id="3.30.730.10">
    <property type="entry name" value="AP2/ERF domain"/>
    <property type="match status" value="1"/>
</dbReference>
<keyword evidence="5" id="KW-0238">DNA-binding</keyword>
<dbReference type="SUPFAM" id="SSF101936">
    <property type="entry name" value="DNA-binding pseudobarrel domain"/>
    <property type="match status" value="1"/>
</dbReference>
<keyword evidence="3" id="KW-0936">Ethylene signaling pathway</keyword>
<dbReference type="PANTHER" id="PTHR31140">
    <property type="entry name" value="B3 DOMAIN-CONTAINING TRANSCRIPTION FACTOR ABI3"/>
    <property type="match status" value="1"/>
</dbReference>
<evidence type="ECO:0000256" key="5">
    <source>
        <dbReference type="ARBA" id="ARBA00023125"/>
    </source>
</evidence>
<comment type="similarity">
    <text evidence="2">Belongs to the AP2/ERF transcription factor family. RAV subfamily.</text>
</comment>
<name>A0A2I0JJN0_PUNGR</name>
<evidence type="ECO:0000256" key="6">
    <source>
        <dbReference type="ARBA" id="ARBA00023163"/>
    </source>
</evidence>
<dbReference type="Gene3D" id="2.40.330.10">
    <property type="entry name" value="DNA-binding pseudobarrel domain"/>
    <property type="match status" value="1"/>
</dbReference>
<keyword evidence="6" id="KW-0804">Transcription</keyword>
<dbReference type="InterPro" id="IPR001471">
    <property type="entry name" value="AP2/ERF_dom"/>
</dbReference>
<keyword evidence="9" id="KW-1185">Reference proteome</keyword>
<dbReference type="SMART" id="SM00380">
    <property type="entry name" value="AP2"/>
    <property type="match status" value="1"/>
</dbReference>
<dbReference type="Proteomes" id="UP000233551">
    <property type="component" value="Unassembled WGS sequence"/>
</dbReference>
<dbReference type="CDD" id="cd10017">
    <property type="entry name" value="B3_DNA"/>
    <property type="match status" value="1"/>
</dbReference>
<sequence>MFGSSRGDEWMVLQSRKRQRHDQRTGPSVKFRGVLPQPNGNWGAQIYANHQRIWLGTFRTETEAAMAYDSASIKLRRGDTQRNFPVTQYTCLEPTFQDNFTEEEILDRIKDGTYQSKFRDFIRNLSGNQGKTKDALCHPQRRMNSNSGQISCRQLFHKELTPSDVGKLNRLVIPKKYAVKHFPCIMESRNGHEGRENYVDDTELVFHDRLMKVWKFRYCYWKSSQSFVFTRGWNQFVREKELRAKDVVTFYTCTYVNRAEKEADAFLLIDVNYFEGECNDNGMEPPLQNKEELELKLGKGCSLGVYDNEEAEEEECKEEENGVRLFGVQIN</sequence>
<proteinExistence type="inferred from homology"/>
<dbReference type="SMART" id="SM01019">
    <property type="entry name" value="B3"/>
    <property type="match status" value="1"/>
</dbReference>
<evidence type="ECO:0000256" key="2">
    <source>
        <dbReference type="ARBA" id="ARBA00009089"/>
    </source>
</evidence>
<evidence type="ECO:0000256" key="3">
    <source>
        <dbReference type="ARBA" id="ARBA00022745"/>
    </source>
</evidence>
<dbReference type="InterPro" id="IPR015300">
    <property type="entry name" value="DNA-bd_pseudobarrel_sf"/>
</dbReference>
<dbReference type="EMBL" id="PGOL01001624">
    <property type="protein sequence ID" value="PKI56130.1"/>
    <property type="molecule type" value="Genomic_DNA"/>
</dbReference>
<protein>
    <submittedName>
        <fullName evidence="8">Uncharacterized protein</fullName>
    </submittedName>
</protein>
<dbReference type="AlphaFoldDB" id="A0A2I0JJN0"/>
<reference evidence="8 9" key="1">
    <citation type="submission" date="2017-11" db="EMBL/GenBank/DDBJ databases">
        <title>De-novo sequencing of pomegranate (Punica granatum L.) genome.</title>
        <authorList>
            <person name="Akparov Z."/>
            <person name="Amiraslanov A."/>
            <person name="Hajiyeva S."/>
            <person name="Abbasov M."/>
            <person name="Kaur K."/>
            <person name="Hamwieh A."/>
            <person name="Solovyev V."/>
            <person name="Salamov A."/>
            <person name="Braich B."/>
            <person name="Kosarev P."/>
            <person name="Mahmoud A."/>
            <person name="Hajiyev E."/>
            <person name="Babayeva S."/>
            <person name="Izzatullayeva V."/>
            <person name="Mammadov A."/>
            <person name="Mammadov A."/>
            <person name="Sharifova S."/>
            <person name="Ojaghi J."/>
            <person name="Eynullazada K."/>
            <person name="Bayramov B."/>
            <person name="Abdulazimova A."/>
            <person name="Shahmuradov I."/>
        </authorList>
    </citation>
    <scope>NUCLEOTIDE SEQUENCE [LARGE SCALE GENOMIC DNA]</scope>
    <source>
        <strain evidence="9">cv. AG2017</strain>
        <tissue evidence="8">Leaf</tissue>
    </source>
</reference>
<organism evidence="8 9">
    <name type="scientific">Punica granatum</name>
    <name type="common">Pomegranate</name>
    <dbReference type="NCBI Taxonomy" id="22663"/>
    <lineage>
        <taxon>Eukaryota</taxon>
        <taxon>Viridiplantae</taxon>
        <taxon>Streptophyta</taxon>
        <taxon>Embryophyta</taxon>
        <taxon>Tracheophyta</taxon>
        <taxon>Spermatophyta</taxon>
        <taxon>Magnoliopsida</taxon>
        <taxon>eudicotyledons</taxon>
        <taxon>Gunneridae</taxon>
        <taxon>Pentapetalae</taxon>
        <taxon>rosids</taxon>
        <taxon>malvids</taxon>
        <taxon>Myrtales</taxon>
        <taxon>Lythraceae</taxon>
        <taxon>Punica</taxon>
    </lineage>
</organism>
<gene>
    <name evidence="8" type="ORF">CRG98_023484</name>
</gene>
<dbReference type="InterPro" id="IPR044800">
    <property type="entry name" value="LEC2-like"/>
</dbReference>
<dbReference type="PROSITE" id="PS50863">
    <property type="entry name" value="B3"/>
    <property type="match status" value="1"/>
</dbReference>
<dbReference type="GO" id="GO:0003700">
    <property type="term" value="F:DNA-binding transcription factor activity"/>
    <property type="evidence" value="ECO:0007669"/>
    <property type="project" value="InterPro"/>
</dbReference>
<dbReference type="SUPFAM" id="SSF54171">
    <property type="entry name" value="DNA-binding domain"/>
    <property type="match status" value="1"/>
</dbReference>
<accession>A0A2I0JJN0</accession>
<dbReference type="InterPro" id="IPR036955">
    <property type="entry name" value="AP2/ERF_dom_sf"/>
</dbReference>
<evidence type="ECO:0000256" key="1">
    <source>
        <dbReference type="ARBA" id="ARBA00004123"/>
    </source>
</evidence>
<dbReference type="Pfam" id="PF02362">
    <property type="entry name" value="B3"/>
    <property type="match status" value="1"/>
</dbReference>
<dbReference type="CDD" id="cd00018">
    <property type="entry name" value="AP2"/>
    <property type="match status" value="1"/>
</dbReference>
<dbReference type="STRING" id="22663.A0A2I0JJN0"/>
<dbReference type="InterPro" id="IPR003340">
    <property type="entry name" value="B3_DNA-bd"/>
</dbReference>
<evidence type="ECO:0000256" key="7">
    <source>
        <dbReference type="ARBA" id="ARBA00023242"/>
    </source>
</evidence>
<dbReference type="GO" id="GO:0003677">
    <property type="term" value="F:DNA binding"/>
    <property type="evidence" value="ECO:0007669"/>
    <property type="project" value="UniProtKB-KW"/>
</dbReference>
<dbReference type="PANTHER" id="PTHR31140:SF60">
    <property type="entry name" value="TF-B3 DOMAIN-CONTAINING PROTEIN"/>
    <property type="match status" value="1"/>
</dbReference>